<keyword evidence="6" id="KW-0066">ATP synthesis</keyword>
<keyword evidence="3" id="KW-0375">Hydrogen ion transport</keyword>
<dbReference type="PRINTS" id="PR00125">
    <property type="entry name" value="ATPASEDELTA"/>
</dbReference>
<dbReference type="GO" id="GO:0016020">
    <property type="term" value="C:membrane"/>
    <property type="evidence" value="ECO:0007669"/>
    <property type="project" value="UniProtKB-SubCell"/>
</dbReference>
<dbReference type="InterPro" id="IPR000711">
    <property type="entry name" value="ATPase_OSCP/dsu"/>
</dbReference>
<dbReference type="EMBL" id="VSSQ01071228">
    <property type="protein sequence ID" value="MPN22886.1"/>
    <property type="molecule type" value="Genomic_DNA"/>
</dbReference>
<organism evidence="7">
    <name type="scientific">bioreactor metagenome</name>
    <dbReference type="NCBI Taxonomy" id="1076179"/>
    <lineage>
        <taxon>unclassified sequences</taxon>
        <taxon>metagenomes</taxon>
        <taxon>ecological metagenomes</taxon>
    </lineage>
</organism>
<evidence type="ECO:0000256" key="4">
    <source>
        <dbReference type="ARBA" id="ARBA00023065"/>
    </source>
</evidence>
<comment type="caution">
    <text evidence="7">The sequence shown here is derived from an EMBL/GenBank/DDBJ whole genome shotgun (WGS) entry which is preliminary data.</text>
</comment>
<sequence length="66" mass="6868">MTSALPLSDAEQAAIKKDLLSKMGGNATVAFKVNPDILGGLIIRVGDRMVDGSVSGQLQALQQSLQ</sequence>
<evidence type="ECO:0000313" key="7">
    <source>
        <dbReference type="EMBL" id="MPN22886.1"/>
    </source>
</evidence>
<evidence type="ECO:0000256" key="2">
    <source>
        <dbReference type="ARBA" id="ARBA00022448"/>
    </source>
</evidence>
<dbReference type="PANTHER" id="PTHR11910">
    <property type="entry name" value="ATP SYNTHASE DELTA CHAIN"/>
    <property type="match status" value="1"/>
</dbReference>
<dbReference type="GO" id="GO:0046933">
    <property type="term" value="F:proton-transporting ATP synthase activity, rotational mechanism"/>
    <property type="evidence" value="ECO:0007669"/>
    <property type="project" value="InterPro"/>
</dbReference>
<keyword evidence="5" id="KW-0472">Membrane</keyword>
<evidence type="ECO:0000256" key="6">
    <source>
        <dbReference type="ARBA" id="ARBA00023310"/>
    </source>
</evidence>
<evidence type="ECO:0000256" key="5">
    <source>
        <dbReference type="ARBA" id="ARBA00023136"/>
    </source>
</evidence>
<reference evidence="7" key="1">
    <citation type="submission" date="2019-08" db="EMBL/GenBank/DDBJ databases">
        <authorList>
            <person name="Kucharzyk K."/>
            <person name="Murdoch R.W."/>
            <person name="Higgins S."/>
            <person name="Loffler F."/>
        </authorList>
    </citation>
    <scope>NUCLEOTIDE SEQUENCE</scope>
</reference>
<protein>
    <submittedName>
        <fullName evidence="7">ATP synthase subunit delta</fullName>
    </submittedName>
</protein>
<proteinExistence type="predicted"/>
<dbReference type="AlphaFoldDB" id="A0A645G9T6"/>
<name>A0A645G9T6_9ZZZZ</name>
<gene>
    <name evidence="7" type="primary">atpD_65</name>
    <name evidence="7" type="ORF">SDC9_170271</name>
</gene>
<keyword evidence="2" id="KW-0813">Transport</keyword>
<evidence type="ECO:0000256" key="1">
    <source>
        <dbReference type="ARBA" id="ARBA00004370"/>
    </source>
</evidence>
<evidence type="ECO:0000256" key="3">
    <source>
        <dbReference type="ARBA" id="ARBA00022781"/>
    </source>
</evidence>
<keyword evidence="4" id="KW-0406">Ion transport</keyword>
<dbReference type="Pfam" id="PF00213">
    <property type="entry name" value="OSCP"/>
    <property type="match status" value="1"/>
</dbReference>
<accession>A0A645G9T6</accession>
<comment type="subcellular location">
    <subcellularLocation>
        <location evidence="1">Membrane</location>
    </subcellularLocation>
</comment>